<sequence length="81" mass="9110">MMPNIKGPGQFNKRKIWGGVVDSIVLYAAPIWAGAMKIERHRKRVERVQRKVALRIAKAYRTVSTEAAQVVAGIPIGNRKR</sequence>
<evidence type="ECO:0000313" key="3">
    <source>
        <dbReference type="Proteomes" id="UP001159042"/>
    </source>
</evidence>
<evidence type="ECO:0000313" key="2">
    <source>
        <dbReference type="EMBL" id="KAJ8911424.1"/>
    </source>
</evidence>
<reference evidence="2 3" key="1">
    <citation type="journal article" date="2023" name="Insect Mol. Biol.">
        <title>Genome sequencing provides insights into the evolution of gene families encoding plant cell wall-degrading enzymes in longhorned beetles.</title>
        <authorList>
            <person name="Shin N.R."/>
            <person name="Okamura Y."/>
            <person name="Kirsch R."/>
            <person name="Pauchet Y."/>
        </authorList>
    </citation>
    <scope>NUCLEOTIDE SEQUENCE [LARGE SCALE GENOMIC DNA]</scope>
    <source>
        <strain evidence="2">EAD_L_NR</strain>
    </source>
</reference>
<dbReference type="AlphaFoldDB" id="A0AAV8VB63"/>
<comment type="caution">
    <text evidence="2">The sequence shown here is derived from an EMBL/GenBank/DDBJ whole genome shotgun (WGS) entry which is preliminary data.</text>
</comment>
<keyword evidence="1" id="KW-0472">Membrane</keyword>
<proteinExistence type="predicted"/>
<keyword evidence="3" id="KW-1185">Reference proteome</keyword>
<dbReference type="EMBL" id="JANEYG010000193">
    <property type="protein sequence ID" value="KAJ8911424.1"/>
    <property type="molecule type" value="Genomic_DNA"/>
</dbReference>
<name>A0AAV8VB63_9CUCU</name>
<organism evidence="2 3">
    <name type="scientific">Exocentrus adspersus</name>
    <dbReference type="NCBI Taxonomy" id="1586481"/>
    <lineage>
        <taxon>Eukaryota</taxon>
        <taxon>Metazoa</taxon>
        <taxon>Ecdysozoa</taxon>
        <taxon>Arthropoda</taxon>
        <taxon>Hexapoda</taxon>
        <taxon>Insecta</taxon>
        <taxon>Pterygota</taxon>
        <taxon>Neoptera</taxon>
        <taxon>Endopterygota</taxon>
        <taxon>Coleoptera</taxon>
        <taxon>Polyphaga</taxon>
        <taxon>Cucujiformia</taxon>
        <taxon>Chrysomeloidea</taxon>
        <taxon>Cerambycidae</taxon>
        <taxon>Lamiinae</taxon>
        <taxon>Acanthocinini</taxon>
        <taxon>Exocentrus</taxon>
    </lineage>
</organism>
<feature type="transmembrane region" description="Helical" evidence="1">
    <location>
        <begin position="16"/>
        <end position="35"/>
    </location>
</feature>
<keyword evidence="1" id="KW-1133">Transmembrane helix</keyword>
<accession>A0AAV8VB63</accession>
<keyword evidence="1" id="KW-0812">Transmembrane</keyword>
<protein>
    <recommendedName>
        <fullName evidence="4">Reverse transcriptase</fullName>
    </recommendedName>
</protein>
<gene>
    <name evidence="2" type="ORF">NQ315_005957</name>
</gene>
<evidence type="ECO:0000256" key="1">
    <source>
        <dbReference type="SAM" id="Phobius"/>
    </source>
</evidence>
<evidence type="ECO:0008006" key="4">
    <source>
        <dbReference type="Google" id="ProtNLM"/>
    </source>
</evidence>
<dbReference type="Proteomes" id="UP001159042">
    <property type="component" value="Unassembled WGS sequence"/>
</dbReference>